<reference evidence="3" key="1">
    <citation type="submission" date="2021-06" db="EMBL/GenBank/DDBJ databases">
        <authorList>
            <consortium name="DOE Joint Genome Institute"/>
            <person name="Mondo S.J."/>
            <person name="Amses K.R."/>
            <person name="Simmons D.R."/>
            <person name="Longcore J.E."/>
            <person name="Seto K."/>
            <person name="Alves G.H."/>
            <person name="Bonds A.E."/>
            <person name="Quandt C.A."/>
            <person name="Davis W.J."/>
            <person name="Chang Y."/>
            <person name="Letcher P.M."/>
            <person name="Powell M.J."/>
            <person name="Kuo A."/>
            <person name="Labutti K."/>
            <person name="Pangilinan J."/>
            <person name="Andreopoulos W."/>
            <person name="Tritt A."/>
            <person name="Riley R."/>
            <person name="Hundley H."/>
            <person name="Johnson J."/>
            <person name="Lipzen A."/>
            <person name="Barry K."/>
            <person name="Berbee M.L."/>
            <person name="Buchler N.E."/>
            <person name="Grigoriev I.V."/>
            <person name="Spatafora J.W."/>
            <person name="Stajich J.E."/>
            <person name="James T.Y."/>
        </authorList>
    </citation>
    <scope>NUCLEOTIDE SEQUENCE</scope>
    <source>
        <strain evidence="3">AG</strain>
    </source>
</reference>
<dbReference type="AlphaFoldDB" id="A0AAD5EJD1"/>
<evidence type="ECO:0000256" key="2">
    <source>
        <dbReference type="SAM" id="SignalP"/>
    </source>
</evidence>
<dbReference type="Proteomes" id="UP001206595">
    <property type="component" value="Unassembled WGS sequence"/>
</dbReference>
<feature type="signal peptide" evidence="2">
    <location>
        <begin position="1"/>
        <end position="22"/>
    </location>
</feature>
<name>A0AAD5EJD1_UMBRA</name>
<keyword evidence="1" id="KW-1133">Transmembrane helix</keyword>
<keyword evidence="1" id="KW-0472">Membrane</keyword>
<feature type="transmembrane region" description="Helical" evidence="1">
    <location>
        <begin position="32"/>
        <end position="54"/>
    </location>
</feature>
<organism evidence="3 4">
    <name type="scientific">Umbelopsis ramanniana AG</name>
    <dbReference type="NCBI Taxonomy" id="1314678"/>
    <lineage>
        <taxon>Eukaryota</taxon>
        <taxon>Fungi</taxon>
        <taxon>Fungi incertae sedis</taxon>
        <taxon>Mucoromycota</taxon>
        <taxon>Mucoromycotina</taxon>
        <taxon>Umbelopsidomycetes</taxon>
        <taxon>Umbelopsidales</taxon>
        <taxon>Umbelopsidaceae</taxon>
        <taxon>Umbelopsis</taxon>
    </lineage>
</organism>
<evidence type="ECO:0000256" key="1">
    <source>
        <dbReference type="SAM" id="Phobius"/>
    </source>
</evidence>
<reference evidence="3" key="2">
    <citation type="journal article" date="2022" name="Proc. Natl. Acad. Sci. U.S.A.">
        <title>Diploid-dominant life cycles characterize the early evolution of Fungi.</title>
        <authorList>
            <person name="Amses K.R."/>
            <person name="Simmons D.R."/>
            <person name="Longcore J.E."/>
            <person name="Mondo S.J."/>
            <person name="Seto K."/>
            <person name="Jeronimo G.H."/>
            <person name="Bonds A.E."/>
            <person name="Quandt C.A."/>
            <person name="Davis W.J."/>
            <person name="Chang Y."/>
            <person name="Federici B.A."/>
            <person name="Kuo A."/>
            <person name="LaButti K."/>
            <person name="Pangilinan J."/>
            <person name="Andreopoulos W."/>
            <person name="Tritt A."/>
            <person name="Riley R."/>
            <person name="Hundley H."/>
            <person name="Johnson J."/>
            <person name="Lipzen A."/>
            <person name="Barry K."/>
            <person name="Lang B.F."/>
            <person name="Cuomo C.A."/>
            <person name="Buchler N.E."/>
            <person name="Grigoriev I.V."/>
            <person name="Spatafora J.W."/>
            <person name="Stajich J.E."/>
            <person name="James T.Y."/>
        </authorList>
    </citation>
    <scope>NUCLEOTIDE SEQUENCE</scope>
    <source>
        <strain evidence="3">AG</strain>
    </source>
</reference>
<proteinExistence type="predicted"/>
<keyword evidence="1" id="KW-0812">Transmembrane</keyword>
<dbReference type="GeneID" id="75910961"/>
<evidence type="ECO:0000313" key="3">
    <source>
        <dbReference type="EMBL" id="KAI8583961.1"/>
    </source>
</evidence>
<keyword evidence="4" id="KW-1185">Reference proteome</keyword>
<comment type="caution">
    <text evidence="3">The sequence shown here is derived from an EMBL/GenBank/DDBJ whole genome shotgun (WGS) entry which is preliminary data.</text>
</comment>
<dbReference type="RefSeq" id="XP_051448965.1">
    <property type="nucleotide sequence ID" value="XM_051585613.1"/>
</dbReference>
<keyword evidence="2" id="KW-0732">Signal</keyword>
<accession>A0AAD5EJD1</accession>
<sequence>MYFLPLHHFSLFFFFILYTQQAHPTQFFFPSSFFPPILFYIYRGLFSILIFRLFHTITNFVRLCTPSSTSQPMTKAGFDIRLFLYHFFFF</sequence>
<evidence type="ECO:0000313" key="4">
    <source>
        <dbReference type="Proteomes" id="UP001206595"/>
    </source>
</evidence>
<dbReference type="EMBL" id="MU620894">
    <property type="protein sequence ID" value="KAI8583961.1"/>
    <property type="molecule type" value="Genomic_DNA"/>
</dbReference>
<gene>
    <name evidence="3" type="ORF">K450DRAFT_220807</name>
</gene>
<protein>
    <recommendedName>
        <fullName evidence="5">Secreted protein</fullName>
    </recommendedName>
</protein>
<evidence type="ECO:0008006" key="5">
    <source>
        <dbReference type="Google" id="ProtNLM"/>
    </source>
</evidence>
<feature type="chain" id="PRO_5042140116" description="Secreted protein" evidence="2">
    <location>
        <begin position="23"/>
        <end position="90"/>
    </location>
</feature>